<dbReference type="AlphaFoldDB" id="A0A177LC55"/>
<comment type="caution">
    <text evidence="1">The sequence shown here is derived from an EMBL/GenBank/DDBJ whole genome shotgun (WGS) entry which is preliminary data.</text>
</comment>
<organism evidence="1 2">
    <name type="scientific">Domibacillus aminovorans</name>
    <dbReference type="NCBI Taxonomy" id="29332"/>
    <lineage>
        <taxon>Bacteria</taxon>
        <taxon>Bacillati</taxon>
        <taxon>Bacillota</taxon>
        <taxon>Bacilli</taxon>
        <taxon>Bacillales</taxon>
        <taxon>Bacillaceae</taxon>
        <taxon>Domibacillus</taxon>
    </lineage>
</organism>
<accession>A0A177LC55</accession>
<keyword evidence="2" id="KW-1185">Reference proteome</keyword>
<name>A0A177LC55_9BACI</name>
<dbReference type="RefSeq" id="WP_063964449.1">
    <property type="nucleotide sequence ID" value="NZ_JBCNAN010000006.1"/>
</dbReference>
<dbReference type="EMBL" id="LQWY01000003">
    <property type="protein sequence ID" value="OAH63124.1"/>
    <property type="molecule type" value="Genomic_DNA"/>
</dbReference>
<sequence length="73" mass="8757">MDLLKSHKKKQAQFKLRNRLRVSDYHGENFVFCRKNGYPFVTYAIFNQMKKTTAFKMKNTFGAILEMTKEQEM</sequence>
<evidence type="ECO:0000313" key="1">
    <source>
        <dbReference type="EMBL" id="OAH63124.1"/>
    </source>
</evidence>
<proteinExistence type="predicted"/>
<protein>
    <submittedName>
        <fullName evidence="1">Uncharacterized protein</fullName>
    </submittedName>
</protein>
<dbReference type="Proteomes" id="UP000076935">
    <property type="component" value="Unassembled WGS sequence"/>
</dbReference>
<reference evidence="1 2" key="1">
    <citation type="submission" date="2016-01" db="EMBL/GenBank/DDBJ databases">
        <title>Investigation of taxonomic status of Bacillus aminovorans.</title>
        <authorList>
            <person name="Verma A."/>
            <person name="Pal Y."/>
            <person name="Krishnamurthi S."/>
        </authorList>
    </citation>
    <scope>NUCLEOTIDE SEQUENCE [LARGE SCALE GENOMIC DNA]</scope>
    <source>
        <strain evidence="1 2">DSM 1314</strain>
    </source>
</reference>
<evidence type="ECO:0000313" key="2">
    <source>
        <dbReference type="Proteomes" id="UP000076935"/>
    </source>
</evidence>
<gene>
    <name evidence="1" type="ORF">AWH49_07225</name>
</gene>